<dbReference type="SUPFAM" id="SSF51604">
    <property type="entry name" value="Enolase C-terminal domain-like"/>
    <property type="match status" value="1"/>
</dbReference>
<keyword evidence="2" id="KW-1185">Reference proteome</keyword>
<dbReference type="AlphaFoldDB" id="A0A5E4WNZ0"/>
<dbReference type="EMBL" id="CABPRU010000008">
    <property type="protein sequence ID" value="VVE25519.1"/>
    <property type="molecule type" value="Genomic_DNA"/>
</dbReference>
<dbReference type="Proteomes" id="UP000334380">
    <property type="component" value="Unassembled WGS sequence"/>
</dbReference>
<evidence type="ECO:0000313" key="2">
    <source>
        <dbReference type="Proteomes" id="UP000334380"/>
    </source>
</evidence>
<organism evidence="1 2">
    <name type="scientific">Pandoraea terrigena</name>
    <dbReference type="NCBI Taxonomy" id="2508292"/>
    <lineage>
        <taxon>Bacteria</taxon>
        <taxon>Pseudomonadati</taxon>
        <taxon>Pseudomonadota</taxon>
        <taxon>Betaproteobacteria</taxon>
        <taxon>Burkholderiales</taxon>
        <taxon>Burkholderiaceae</taxon>
        <taxon>Pandoraea</taxon>
    </lineage>
</organism>
<keyword evidence="1" id="KW-0456">Lyase</keyword>
<accession>A0A5E4WNZ0</accession>
<proteinExistence type="predicted"/>
<reference evidence="1 2" key="1">
    <citation type="submission" date="2019-08" db="EMBL/GenBank/DDBJ databases">
        <authorList>
            <person name="Peeters C."/>
        </authorList>
    </citation>
    <scope>NUCLEOTIDE SEQUENCE [LARGE SCALE GENOMIC DNA]</scope>
    <source>
        <strain evidence="1 2">LMG 31013</strain>
    </source>
</reference>
<dbReference type="Gene3D" id="3.20.20.120">
    <property type="entry name" value="Enolase-like C-terminal domain"/>
    <property type="match status" value="1"/>
</dbReference>
<dbReference type="GO" id="GO:0004634">
    <property type="term" value="F:phosphopyruvate hydratase activity"/>
    <property type="evidence" value="ECO:0007669"/>
    <property type="project" value="UniProtKB-EC"/>
</dbReference>
<name>A0A5E4WNZ0_9BURK</name>
<dbReference type="InterPro" id="IPR036849">
    <property type="entry name" value="Enolase-like_C_sf"/>
</dbReference>
<sequence>MNLPVLHNGHETPPVDGLVVKPNQLGTITEAHYALHFAKRHGMFAVPFARSGGVGGDVVMD</sequence>
<gene>
    <name evidence="1" type="primary">eno_2</name>
    <name evidence="1" type="ORF">PTE31013_03393</name>
</gene>
<evidence type="ECO:0000313" key="1">
    <source>
        <dbReference type="EMBL" id="VVE25519.1"/>
    </source>
</evidence>
<dbReference type="EC" id="4.2.1.11" evidence="1"/>
<protein>
    <submittedName>
        <fullName evidence="1">Enolase</fullName>
        <ecNumber evidence="1">4.2.1.11</ecNumber>
    </submittedName>
</protein>